<evidence type="ECO:0000313" key="3">
    <source>
        <dbReference type="Proteomes" id="UP000222485"/>
    </source>
</evidence>
<name>A0A1V0EDR2_9CAUD</name>
<sequence length="1412" mass="148866">MTDYTPILKLPEVAPNQNQKEDTINTALAILESAMNNVKVYTLTGAGPRNLTEDDYTRYFLHRFSGQTAAYEVTVPAALPRWFAVENAGTFAITVRCQGVTGGLPFEVPPGKIGLAVSDGSDVRTVVPQSGMGLLQDLSDVSGVPTDKQVLRYDAATSLWKPSTFTMAFTQLTDVPGSYSAQQGKLVAVNAAGTGLEFVTSASNVNDFLDLTDTPSSYAGAAGKTVKVSSGGTGLVFGSPTFLESTDTPSSYSGGANKFVRVNPGSSALIFSDVKLTDLSDGPGTYTGFGGMFLRVKNDGTGFEFNTGSGGPDNFLDLTDTPDAYTGQGNKAVRVKSDVSGLEFYTPNFLLLSDTPADYSGAANKVLRVNGAGNAVIFSTLAFQDLQNVPTAQANKWLRWNPTATALINDTPTFLGLSDTPAAYAGNEGKYVYVKGDGSGLGFTATSANLSFLELNDTVDTTYDSKTDMVPIVTIVSGSPVLQLGYYAFAKLAGVSLSSPTNGQILGYNATSGLWTNIDAPEGGGGSIGVPSYGAHPYWRLLLHATDGSTVEYGIQEIEFKHTKTGADLANGGTASASTTAEGSPDGAFDNTVGAAWFSSTAADGQWIKYHFTAPVDVRYLTLKGSQSRPNGSPSAFSVQYSDDDSVWTTAWEVTGQTGWAAGQTREFHAPIDLFFTDLADAPPSYIGQAGKALRVNTGETALEFFTPATTLATMGDVDFTFPPTDGQVLRYDNATGKWKPYTLTSEGQKAAFRGEWSASGENVTLTFDALTIPSVLSPDAPGWTIVGQPDATAGTTQALKSRPIGNSGLCYVEQIVNFVGDTPFKVRYKVSSESVDVFRILVDGAIVLTDSGNNGTFEEFSTTLSGTHTIRYQYSKDPSVAVGDDCVYISQITYKKTADTPFIYGDTVTYSGNTFFCLTDNTTETPGVGTDWSMFGGSGSGTFLGLTDTPASYSGQSLKAVRVKADETGLEFYTAATGGGSGTGGVLPERTRLHRTTTQAIPSATWTAIQWDSEVEDPVGAFVSSANTRITVPAGVQKARVTAYTTWNTSTTGATIGLALRRNGVEIGASGGTNIAATRTGFAESHLNLTSEWFSVTQGDYYEVYVLQNSGSSQSLNGPVSKFGEHSYVQFEWDVGPAAQQYEAHAAHQGWRVIVTESQTDTFATMAELKFYDRSGTLVPTTGGKVYDTNSHGTYPASQAFDGNTATYWSSLQQTSTDLPGGPGYIFASGVDVGSFKITTTGSDFNTTNSPKNFSLQYTDDDGASWKTYAVYTNQTGWGVSEERTFTVPVVGVAANAPGGGDTTADFGSFIAGKPLASEKAIRYVVATPFTVTTGLHQGSAETAATASRTFSFAKNGVEFLTATFAAAGTVATFSANTATSFAAGDILLITAPSTQDATLADISFTLKGIR</sequence>
<dbReference type="Proteomes" id="UP000222485">
    <property type="component" value="Genome"/>
</dbReference>
<gene>
    <name evidence="2" type="ORF">Ccr32_gp098</name>
</gene>
<organism evidence="2 3">
    <name type="scientific">Caulobacter phage Ccr32</name>
    <dbReference type="NCBI Taxonomy" id="1959738"/>
    <lineage>
        <taxon>Viruses</taxon>
        <taxon>Duplodnaviria</taxon>
        <taxon>Heunggongvirae</taxon>
        <taxon>Uroviricota</taxon>
        <taxon>Caudoviricetes</taxon>
        <taxon>Jeanschmidtviridae</taxon>
        <taxon>Shapirovirus</taxon>
        <taxon>Shapirovirus cbk</taxon>
    </lineage>
</organism>
<dbReference type="InterPro" id="IPR008979">
    <property type="entry name" value="Galactose-bd-like_sf"/>
</dbReference>
<evidence type="ECO:0000259" key="1">
    <source>
        <dbReference type="PROSITE" id="PS50022"/>
    </source>
</evidence>
<accession>A0A1V0EDR2</accession>
<dbReference type="PROSITE" id="PS50022">
    <property type="entry name" value="FA58C_3"/>
    <property type="match status" value="1"/>
</dbReference>
<evidence type="ECO:0000313" key="2">
    <source>
        <dbReference type="EMBL" id="ARB15016.1"/>
    </source>
</evidence>
<dbReference type="Pfam" id="PF00754">
    <property type="entry name" value="F5_F8_type_C"/>
    <property type="match status" value="2"/>
</dbReference>
<dbReference type="Gene3D" id="2.60.120.260">
    <property type="entry name" value="Galactose-binding domain-like"/>
    <property type="match status" value="2"/>
</dbReference>
<proteinExistence type="predicted"/>
<protein>
    <submittedName>
        <fullName evidence="2">Putative glycoprotein</fullName>
    </submittedName>
</protein>
<reference evidence="3" key="1">
    <citation type="journal article" date="2017" name="Curr. Microbiol.">
        <title>Genomic Diversity of Type B3 Bacteriophages of Caulobacter crescentus.</title>
        <authorList>
            <person name="Ash K.T."/>
            <person name="Drake K.M."/>
            <person name="Gibbs W.S."/>
            <person name="Ely B."/>
        </authorList>
    </citation>
    <scope>NUCLEOTIDE SEQUENCE [LARGE SCALE GENOMIC DNA]</scope>
</reference>
<dbReference type="EMBL" id="KY555146">
    <property type="protein sequence ID" value="ARB15016.1"/>
    <property type="molecule type" value="Genomic_DNA"/>
</dbReference>
<feature type="domain" description="F5/8 type C" evidence="1">
    <location>
        <begin position="548"/>
        <end position="672"/>
    </location>
</feature>
<dbReference type="SUPFAM" id="SSF49785">
    <property type="entry name" value="Galactose-binding domain-like"/>
    <property type="match status" value="2"/>
</dbReference>
<dbReference type="InterPro" id="IPR000421">
    <property type="entry name" value="FA58C"/>
</dbReference>